<dbReference type="Proteomes" id="UP000199423">
    <property type="component" value="Unassembled WGS sequence"/>
</dbReference>
<evidence type="ECO:0000259" key="6">
    <source>
        <dbReference type="PROSITE" id="PS50893"/>
    </source>
</evidence>
<keyword evidence="4" id="KW-0547">Nucleotide-binding</keyword>
<dbReference type="Pfam" id="PF08402">
    <property type="entry name" value="TOBE_2"/>
    <property type="match status" value="1"/>
</dbReference>
<dbReference type="InterPro" id="IPR017871">
    <property type="entry name" value="ABC_transporter-like_CS"/>
</dbReference>
<comment type="subcellular location">
    <subcellularLocation>
        <location evidence="1">Cell inner membrane</location>
        <topology evidence="1">Peripheral membrane protein</topology>
    </subcellularLocation>
</comment>
<evidence type="ECO:0000256" key="3">
    <source>
        <dbReference type="ARBA" id="ARBA00022448"/>
    </source>
</evidence>
<dbReference type="PANTHER" id="PTHR42781:SF4">
    <property type="entry name" value="SPERMIDINE_PUTRESCINE IMPORT ATP-BINDING PROTEIN POTA"/>
    <property type="match status" value="1"/>
</dbReference>
<organism evidence="7 8">
    <name type="scientific">Hyphomicrobium facile</name>
    <dbReference type="NCBI Taxonomy" id="51670"/>
    <lineage>
        <taxon>Bacteria</taxon>
        <taxon>Pseudomonadati</taxon>
        <taxon>Pseudomonadota</taxon>
        <taxon>Alphaproteobacteria</taxon>
        <taxon>Hyphomicrobiales</taxon>
        <taxon>Hyphomicrobiaceae</taxon>
        <taxon>Hyphomicrobium</taxon>
    </lineage>
</organism>
<dbReference type="InterPro" id="IPR050093">
    <property type="entry name" value="ABC_SmlMolc_Importer"/>
</dbReference>
<dbReference type="AlphaFoldDB" id="A0A1I7MTS5"/>
<evidence type="ECO:0000256" key="5">
    <source>
        <dbReference type="ARBA" id="ARBA00022840"/>
    </source>
</evidence>
<evidence type="ECO:0000256" key="2">
    <source>
        <dbReference type="ARBA" id="ARBA00005417"/>
    </source>
</evidence>
<dbReference type="GO" id="GO:0043190">
    <property type="term" value="C:ATP-binding cassette (ABC) transporter complex"/>
    <property type="evidence" value="ECO:0007669"/>
    <property type="project" value="InterPro"/>
</dbReference>
<dbReference type="SUPFAM" id="SSF52540">
    <property type="entry name" value="P-loop containing nucleoside triphosphate hydrolases"/>
    <property type="match status" value="1"/>
</dbReference>
<dbReference type="InterPro" id="IPR027417">
    <property type="entry name" value="P-loop_NTPase"/>
</dbReference>
<dbReference type="PANTHER" id="PTHR42781">
    <property type="entry name" value="SPERMIDINE/PUTRESCINE IMPORT ATP-BINDING PROTEIN POTA"/>
    <property type="match status" value="1"/>
</dbReference>
<evidence type="ECO:0000313" key="8">
    <source>
        <dbReference type="Proteomes" id="UP000199423"/>
    </source>
</evidence>
<dbReference type="OrthoDB" id="9802264at2"/>
<reference evidence="8" key="1">
    <citation type="submission" date="2016-10" db="EMBL/GenBank/DDBJ databases">
        <authorList>
            <person name="Varghese N."/>
            <person name="Submissions S."/>
        </authorList>
    </citation>
    <scope>NUCLEOTIDE SEQUENCE [LARGE SCALE GENOMIC DNA]</scope>
    <source>
        <strain evidence="8">DSM 1565</strain>
    </source>
</reference>
<dbReference type="InterPro" id="IPR003439">
    <property type="entry name" value="ABC_transporter-like_ATP-bd"/>
</dbReference>
<protein>
    <submittedName>
        <fullName evidence="7">Spermidine/putrescine transport system ATP-binding protein</fullName>
    </submittedName>
</protein>
<keyword evidence="3" id="KW-0813">Transport</keyword>
<accession>A0A1I7MTS5</accession>
<dbReference type="STRING" id="51670.SAMN04488557_0152"/>
<feature type="domain" description="ABC transporter" evidence="6">
    <location>
        <begin position="5"/>
        <end position="243"/>
    </location>
</feature>
<dbReference type="GO" id="GO:0016887">
    <property type="term" value="F:ATP hydrolysis activity"/>
    <property type="evidence" value="ECO:0007669"/>
    <property type="project" value="InterPro"/>
</dbReference>
<evidence type="ECO:0000313" key="7">
    <source>
        <dbReference type="EMBL" id="SFV25809.1"/>
    </source>
</evidence>
<dbReference type="Gene3D" id="2.40.50.100">
    <property type="match status" value="1"/>
</dbReference>
<dbReference type="SUPFAM" id="SSF50331">
    <property type="entry name" value="MOP-like"/>
    <property type="match status" value="1"/>
</dbReference>
<comment type="similarity">
    <text evidence="2">Belongs to the ABC transporter superfamily.</text>
</comment>
<evidence type="ECO:0000256" key="4">
    <source>
        <dbReference type="ARBA" id="ARBA00022741"/>
    </source>
</evidence>
<dbReference type="GO" id="GO:0005524">
    <property type="term" value="F:ATP binding"/>
    <property type="evidence" value="ECO:0007669"/>
    <property type="project" value="UniProtKB-KW"/>
</dbReference>
<keyword evidence="5 7" id="KW-0067">ATP-binding</keyword>
<name>A0A1I7MTS5_9HYPH</name>
<dbReference type="GO" id="GO:0140359">
    <property type="term" value="F:ABC-type transporter activity"/>
    <property type="evidence" value="ECO:0007669"/>
    <property type="project" value="UniProtKB-ARBA"/>
</dbReference>
<keyword evidence="8" id="KW-1185">Reference proteome</keyword>
<dbReference type="InterPro" id="IPR008995">
    <property type="entry name" value="Mo/tungstate-bd_C_term_dom"/>
</dbReference>
<dbReference type="InterPro" id="IPR003593">
    <property type="entry name" value="AAA+_ATPase"/>
</dbReference>
<dbReference type="Pfam" id="PF00005">
    <property type="entry name" value="ABC_tran"/>
    <property type="match status" value="1"/>
</dbReference>
<gene>
    <name evidence="7" type="ORF">SAMN04488557_0152</name>
</gene>
<evidence type="ECO:0000256" key="1">
    <source>
        <dbReference type="ARBA" id="ARBA00004417"/>
    </source>
</evidence>
<sequence length="362" mass="39365">MTTGIELRNLRKLFDGHGHASWAVDGVDMTIGAGKFVTLLGPSGCGKTTTLRMIAGLEIPTSGQIFRDGQDITDQPVTDRDMRMVFQDFALFPNMTIEDNVAFGLRVKSKRGAYSEAQIKRRVAEFLDLVHLKDHAYKKPHQLSGGQKQRVSLARALVTDPKVVLFDEPLGSLDANLRKIMQLELIRLHRELGKTFIYVTHDQDEAMAMSDAIAVMSQGKVMQFGTPREIYDRPANRYVASFIGHAHIVNATLDSKEADTVTVCLGNGDRVGLRGNVDAAPGSAVGLMLRAEDLAFADAGADTIGGKVIDSLYRGEYVEYVVALNGNSGVVHVHARTDLPPVAHGLAVALKVNPVKAHVVVQ</sequence>
<dbReference type="PROSITE" id="PS00211">
    <property type="entry name" value="ABC_TRANSPORTER_1"/>
    <property type="match status" value="1"/>
</dbReference>
<dbReference type="PROSITE" id="PS50893">
    <property type="entry name" value="ABC_TRANSPORTER_2"/>
    <property type="match status" value="1"/>
</dbReference>
<dbReference type="EMBL" id="FPCH01000001">
    <property type="protein sequence ID" value="SFV25809.1"/>
    <property type="molecule type" value="Genomic_DNA"/>
</dbReference>
<dbReference type="InterPro" id="IPR013611">
    <property type="entry name" value="Transp-assoc_OB_typ2"/>
</dbReference>
<dbReference type="SMART" id="SM00382">
    <property type="entry name" value="AAA"/>
    <property type="match status" value="1"/>
</dbReference>
<proteinExistence type="inferred from homology"/>
<dbReference type="FunFam" id="3.40.50.300:FF:000042">
    <property type="entry name" value="Maltose/maltodextrin ABC transporter, ATP-binding protein"/>
    <property type="match status" value="1"/>
</dbReference>
<dbReference type="Gene3D" id="3.40.50.300">
    <property type="entry name" value="P-loop containing nucleotide triphosphate hydrolases"/>
    <property type="match status" value="1"/>
</dbReference>